<feature type="transmembrane region" description="Helical" evidence="1">
    <location>
        <begin position="12"/>
        <end position="39"/>
    </location>
</feature>
<evidence type="ECO:0000313" key="2">
    <source>
        <dbReference type="EMBL" id="STO97176.1"/>
    </source>
</evidence>
<dbReference type="EMBL" id="UGHV01000001">
    <property type="protein sequence ID" value="STO97176.1"/>
    <property type="molecule type" value="Genomic_DNA"/>
</dbReference>
<protein>
    <recommendedName>
        <fullName evidence="4">Type II secretion system protein</fullName>
    </recommendedName>
</protein>
<keyword evidence="1" id="KW-1133">Transmembrane helix</keyword>
<accession>A0A377J5R5</accession>
<proteinExistence type="predicted"/>
<name>A0A377J5R5_9HELI</name>
<dbReference type="Proteomes" id="UP000254841">
    <property type="component" value="Unassembled WGS sequence"/>
</dbReference>
<evidence type="ECO:0000313" key="3">
    <source>
        <dbReference type="Proteomes" id="UP000254841"/>
    </source>
</evidence>
<evidence type="ECO:0000256" key="1">
    <source>
        <dbReference type="SAM" id="Phobius"/>
    </source>
</evidence>
<gene>
    <name evidence="2" type="ORF">NCTC12410_00998</name>
</gene>
<dbReference type="AlphaFoldDB" id="A0A377J5R5"/>
<dbReference type="RefSeq" id="WP_115011437.1">
    <property type="nucleotide sequence ID" value="NZ_UGHV01000001.1"/>
</dbReference>
<evidence type="ECO:0008006" key="4">
    <source>
        <dbReference type="Google" id="ProtNLM"/>
    </source>
</evidence>
<dbReference type="OrthoDB" id="5329438at2"/>
<organism evidence="2 3">
    <name type="scientific">Helicobacter canis</name>
    <dbReference type="NCBI Taxonomy" id="29419"/>
    <lineage>
        <taxon>Bacteria</taxon>
        <taxon>Pseudomonadati</taxon>
        <taxon>Campylobacterota</taxon>
        <taxon>Epsilonproteobacteria</taxon>
        <taxon>Campylobacterales</taxon>
        <taxon>Helicobacteraceae</taxon>
        <taxon>Helicobacter</taxon>
    </lineage>
</organism>
<sequence length="142" mass="15754">MRQVKHTIASHARAFVLLELVFGIVILSLIVITLVQVALSLQRQSIAKSSIALAQISLSNTADIIRNHLETESSFTFVDSTLQSGSHTIILRDHSIFLDGVLLGQDITRFDVKSLPNNAFSIDICTNLSHKIFCVNRVGWLR</sequence>
<keyword evidence="1" id="KW-0812">Transmembrane</keyword>
<reference evidence="2 3" key="1">
    <citation type="submission" date="2018-06" db="EMBL/GenBank/DDBJ databases">
        <authorList>
            <consortium name="Pathogen Informatics"/>
            <person name="Doyle S."/>
        </authorList>
    </citation>
    <scope>NUCLEOTIDE SEQUENCE [LARGE SCALE GENOMIC DNA]</scope>
    <source>
        <strain evidence="2 3">NCTC12410</strain>
    </source>
</reference>
<keyword evidence="1" id="KW-0472">Membrane</keyword>